<proteinExistence type="predicted"/>
<feature type="transmembrane region" description="Helical" evidence="1">
    <location>
        <begin position="65"/>
        <end position="84"/>
    </location>
</feature>
<keyword evidence="1" id="KW-0812">Transmembrane</keyword>
<protein>
    <recommendedName>
        <fullName evidence="4">ABC transporter permease</fullName>
    </recommendedName>
</protein>
<keyword evidence="1" id="KW-1133">Transmembrane helix</keyword>
<evidence type="ECO:0000256" key="1">
    <source>
        <dbReference type="SAM" id="Phobius"/>
    </source>
</evidence>
<sequence length="268" mass="30648">MSNTFQTNRFFALVTRQWISFGKIYLMSIGIAAGVIAAFYGYALYEFRIAVDYIPSGLLDFRMPLFILLGLFFVTIISASYFSDYGQKSKAIFELLIPASRLEKFLTAMLYSVVVCMLSFIAVFWLIDLAFVSYLRNQATSSAMIHADEIKNIDHSLAYITAHYRHQERVRYLFFLPFLLNAIFLLGSIAYRNFHYVKTAVVLIAYIAIWSLGTVYIMKALTDGSVTVRQSAFFENEDNPLQLCLLVGILVTLILWGIAFLRLKEKEV</sequence>
<evidence type="ECO:0000313" key="2">
    <source>
        <dbReference type="EMBL" id="MFD2970249.1"/>
    </source>
</evidence>
<comment type="caution">
    <text evidence="2">The sequence shown here is derived from an EMBL/GenBank/DDBJ whole genome shotgun (WGS) entry which is preliminary data.</text>
</comment>
<evidence type="ECO:0000313" key="3">
    <source>
        <dbReference type="Proteomes" id="UP001597525"/>
    </source>
</evidence>
<feature type="transmembrane region" description="Helical" evidence="1">
    <location>
        <begin position="200"/>
        <end position="220"/>
    </location>
</feature>
<evidence type="ECO:0008006" key="4">
    <source>
        <dbReference type="Google" id="ProtNLM"/>
    </source>
</evidence>
<name>A0ABW6BP45_9SPHI</name>
<gene>
    <name evidence="2" type="ORF">ACFS7Y_22850</name>
</gene>
<dbReference type="Proteomes" id="UP001597525">
    <property type="component" value="Unassembled WGS sequence"/>
</dbReference>
<feature type="transmembrane region" description="Helical" evidence="1">
    <location>
        <begin position="105"/>
        <end position="127"/>
    </location>
</feature>
<organism evidence="2 3">
    <name type="scientific">Sphingobacterium bambusae</name>
    <dbReference type="NCBI Taxonomy" id="662858"/>
    <lineage>
        <taxon>Bacteria</taxon>
        <taxon>Pseudomonadati</taxon>
        <taxon>Bacteroidota</taxon>
        <taxon>Sphingobacteriia</taxon>
        <taxon>Sphingobacteriales</taxon>
        <taxon>Sphingobacteriaceae</taxon>
        <taxon>Sphingobacterium</taxon>
    </lineage>
</organism>
<accession>A0ABW6BP45</accession>
<keyword evidence="1" id="KW-0472">Membrane</keyword>
<dbReference type="EMBL" id="JBHUPB010000015">
    <property type="protein sequence ID" value="MFD2970249.1"/>
    <property type="molecule type" value="Genomic_DNA"/>
</dbReference>
<feature type="transmembrane region" description="Helical" evidence="1">
    <location>
        <begin position="240"/>
        <end position="261"/>
    </location>
</feature>
<dbReference type="RefSeq" id="WP_320183730.1">
    <property type="nucleotide sequence ID" value="NZ_CP138332.1"/>
</dbReference>
<feature type="transmembrane region" description="Helical" evidence="1">
    <location>
        <begin position="24"/>
        <end position="45"/>
    </location>
</feature>
<reference evidence="3" key="1">
    <citation type="journal article" date="2019" name="Int. J. Syst. Evol. Microbiol.">
        <title>The Global Catalogue of Microorganisms (GCM) 10K type strain sequencing project: providing services to taxonomists for standard genome sequencing and annotation.</title>
        <authorList>
            <consortium name="The Broad Institute Genomics Platform"/>
            <consortium name="The Broad Institute Genome Sequencing Center for Infectious Disease"/>
            <person name="Wu L."/>
            <person name="Ma J."/>
        </authorList>
    </citation>
    <scope>NUCLEOTIDE SEQUENCE [LARGE SCALE GENOMIC DNA]</scope>
    <source>
        <strain evidence="3">KCTC 22814</strain>
    </source>
</reference>
<keyword evidence="3" id="KW-1185">Reference proteome</keyword>
<feature type="transmembrane region" description="Helical" evidence="1">
    <location>
        <begin position="172"/>
        <end position="191"/>
    </location>
</feature>